<keyword evidence="1 2" id="KW-0812">Transmembrane</keyword>
<evidence type="ECO:0000256" key="1">
    <source>
        <dbReference type="SAM" id="Phobius"/>
    </source>
</evidence>
<proteinExistence type="predicted"/>
<sequence length="242" mass="27014">MSVYNKMKQINLIWSHEPSFPTKPNFSSLLKRSTIEMQVNSFSCAHMGHQGRLMVSPVDIYFVSTPYRLDLIWNQIAEIGIETRRVQGKSTTVIVVVSERIPHIFSNFRDVNSAEQQLQKYLELSRSHQELPIPSSSNAVADQEVRAASLMPTAKPVPSELPEPSPKPAPMKLVGVCLLASLTLTVVLSHLWWSQSTIDTAERRLSRLHIIDFNGEASSGLDFLSIGTSLLSALCLIFVGFH</sequence>
<keyword evidence="1" id="KW-0472">Membrane</keyword>
<accession>A0A0S4IRH6</accession>
<protein>
    <submittedName>
        <fullName evidence="2">Transmembrane protein, putative</fullName>
    </submittedName>
</protein>
<evidence type="ECO:0000313" key="2">
    <source>
        <dbReference type="EMBL" id="CUF07499.1"/>
    </source>
</evidence>
<feature type="transmembrane region" description="Helical" evidence="1">
    <location>
        <begin position="223"/>
        <end position="241"/>
    </location>
</feature>
<gene>
    <name evidence="2" type="ORF">BSAL_58915</name>
</gene>
<dbReference type="OrthoDB" id="273324at2759"/>
<dbReference type="Proteomes" id="UP000051952">
    <property type="component" value="Unassembled WGS sequence"/>
</dbReference>
<dbReference type="VEuPathDB" id="TriTrypDB:BSAL_58915"/>
<dbReference type="AlphaFoldDB" id="A0A0S4IRH6"/>
<reference evidence="3" key="1">
    <citation type="submission" date="2015-09" db="EMBL/GenBank/DDBJ databases">
        <authorList>
            <consortium name="Pathogen Informatics"/>
        </authorList>
    </citation>
    <scope>NUCLEOTIDE SEQUENCE [LARGE SCALE GENOMIC DNA]</scope>
    <source>
        <strain evidence="3">Lake Konstanz</strain>
    </source>
</reference>
<organism evidence="2 3">
    <name type="scientific">Bodo saltans</name>
    <name type="common">Flagellated protozoan</name>
    <dbReference type="NCBI Taxonomy" id="75058"/>
    <lineage>
        <taxon>Eukaryota</taxon>
        <taxon>Discoba</taxon>
        <taxon>Euglenozoa</taxon>
        <taxon>Kinetoplastea</taxon>
        <taxon>Metakinetoplastina</taxon>
        <taxon>Eubodonida</taxon>
        <taxon>Bodonidae</taxon>
        <taxon>Bodo</taxon>
    </lineage>
</organism>
<keyword evidence="3" id="KW-1185">Reference proteome</keyword>
<dbReference type="EMBL" id="CYKH01000238">
    <property type="protein sequence ID" value="CUF07499.1"/>
    <property type="molecule type" value="Genomic_DNA"/>
</dbReference>
<feature type="transmembrane region" description="Helical" evidence="1">
    <location>
        <begin position="173"/>
        <end position="193"/>
    </location>
</feature>
<keyword evidence="1" id="KW-1133">Transmembrane helix</keyword>
<name>A0A0S4IRH6_BODSA</name>
<evidence type="ECO:0000313" key="3">
    <source>
        <dbReference type="Proteomes" id="UP000051952"/>
    </source>
</evidence>